<organism evidence="2 3">
    <name type="scientific">Marinobacter lipolyticus SM19</name>
    <dbReference type="NCBI Taxonomy" id="1318628"/>
    <lineage>
        <taxon>Bacteria</taxon>
        <taxon>Pseudomonadati</taxon>
        <taxon>Pseudomonadota</taxon>
        <taxon>Gammaproteobacteria</taxon>
        <taxon>Pseudomonadales</taxon>
        <taxon>Marinobacteraceae</taxon>
        <taxon>Marinobacter</taxon>
    </lineage>
</organism>
<dbReference type="OrthoDB" id="6363294at2"/>
<accession>R8B589</accession>
<feature type="transmembrane region" description="Helical" evidence="1">
    <location>
        <begin position="15"/>
        <end position="35"/>
    </location>
</feature>
<dbReference type="HOGENOM" id="CLU_105031_0_0_6"/>
<dbReference type="PATRIC" id="fig|1318628.3.peg.459"/>
<dbReference type="STRING" id="1318628.MARLIPOL_02295"/>
<dbReference type="Proteomes" id="UP000016540">
    <property type="component" value="Unassembled WGS sequence"/>
</dbReference>
<gene>
    <name evidence="2" type="ORF">MARLIPOL_02295</name>
</gene>
<reference evidence="2 3" key="1">
    <citation type="journal article" date="2013" name="Genome Announc.">
        <title>Draft Genome Sequence of the Moderately Halophilic Bacterium Marinobacter lipolyticus Strain SM19.</title>
        <authorList>
            <person name="Papke R.T."/>
            <person name="de la Haba R.R."/>
            <person name="Infante-Dominguez C."/>
            <person name="Perez D."/>
            <person name="Sanchez-Porro C."/>
            <person name="Lapierre P."/>
            <person name="Ventosa A."/>
        </authorList>
    </citation>
    <scope>NUCLEOTIDE SEQUENCE [LARGE SCALE GENOMIC DNA]</scope>
    <source>
        <strain evidence="2 3">SM19</strain>
    </source>
</reference>
<dbReference type="EMBL" id="ASAD01000005">
    <property type="protein sequence ID" value="EON93716.1"/>
    <property type="molecule type" value="Genomic_DNA"/>
</dbReference>
<keyword evidence="1" id="KW-0812">Transmembrane</keyword>
<evidence type="ECO:0000256" key="1">
    <source>
        <dbReference type="SAM" id="Phobius"/>
    </source>
</evidence>
<keyword evidence="3" id="KW-1185">Reference proteome</keyword>
<dbReference type="RefSeq" id="WP_012136458.1">
    <property type="nucleotide sequence ID" value="NZ_KE007306.1"/>
</dbReference>
<name>R8B589_9GAMM</name>
<proteinExistence type="predicted"/>
<protein>
    <submittedName>
        <fullName evidence="2">Uncharacterized protein</fullName>
    </submittedName>
</protein>
<sequence length="221" mass="25185">MDTDQLLSLINNDGAAVLLSVTAIAVALLTLLYVARDRRRQDFMDDQLKQRTETLWRDMDELRINQFNDTVTSLPGHGSRESDSDQFATEKAAYEAIWPLVWQLHDHLGMFLRAVESGEPAGDLRLEARNAALEARRALNRNRPFCHGDVDELVTKVIDTDIKAHLAACQYMDLMKESATSNTAHDRNVQREKFHLLYDGEARETINHLVSAIRERTLRKG</sequence>
<keyword evidence="1" id="KW-1133">Transmembrane helix</keyword>
<evidence type="ECO:0000313" key="3">
    <source>
        <dbReference type="Proteomes" id="UP000016540"/>
    </source>
</evidence>
<comment type="caution">
    <text evidence="2">The sequence shown here is derived from an EMBL/GenBank/DDBJ whole genome shotgun (WGS) entry which is preliminary data.</text>
</comment>
<evidence type="ECO:0000313" key="2">
    <source>
        <dbReference type="EMBL" id="EON93716.1"/>
    </source>
</evidence>
<dbReference type="AlphaFoldDB" id="R8B589"/>
<keyword evidence="1" id="KW-0472">Membrane</keyword>